<proteinExistence type="predicted"/>
<evidence type="ECO:0000313" key="2">
    <source>
        <dbReference type="EMBL" id="BEI91005.1"/>
    </source>
</evidence>
<keyword evidence="3" id="KW-1185">Reference proteome</keyword>
<dbReference type="RefSeq" id="XP_060456270.1">
    <property type="nucleotide sequence ID" value="XM_060599592.1"/>
</dbReference>
<name>A0AA48QV36_9TREE</name>
<dbReference type="Proteomes" id="UP001233271">
    <property type="component" value="Chromosome 3"/>
</dbReference>
<protein>
    <submittedName>
        <fullName evidence="2">Uncharacterized protein</fullName>
    </submittedName>
</protein>
<accession>A0AA48QV36</accession>
<dbReference type="KEGG" id="ccac:CcaHIS019_0310750"/>
<reference evidence="2" key="1">
    <citation type="journal article" date="2023" name="BMC Genomics">
        <title>Chromosome-level genome assemblies of Cutaneotrichosporon spp. (Trichosporonales, Basidiomycota) reveal imbalanced evolution between nucleotide sequences and chromosome synteny.</title>
        <authorList>
            <person name="Kobayashi Y."/>
            <person name="Kayamori A."/>
            <person name="Aoki K."/>
            <person name="Shiwa Y."/>
            <person name="Matsutani M."/>
            <person name="Fujita N."/>
            <person name="Sugita T."/>
            <person name="Iwasaki W."/>
            <person name="Tanaka N."/>
            <person name="Takashima M."/>
        </authorList>
    </citation>
    <scope>NUCLEOTIDE SEQUENCE</scope>
    <source>
        <strain evidence="2">HIS019</strain>
    </source>
</reference>
<evidence type="ECO:0000313" key="3">
    <source>
        <dbReference type="Proteomes" id="UP001233271"/>
    </source>
</evidence>
<dbReference type="AlphaFoldDB" id="A0AA48QV36"/>
<dbReference type="EMBL" id="AP028214">
    <property type="protein sequence ID" value="BEI91005.1"/>
    <property type="molecule type" value="Genomic_DNA"/>
</dbReference>
<organism evidence="2 3">
    <name type="scientific">Cutaneotrichosporon cavernicola</name>
    <dbReference type="NCBI Taxonomy" id="279322"/>
    <lineage>
        <taxon>Eukaryota</taxon>
        <taxon>Fungi</taxon>
        <taxon>Dikarya</taxon>
        <taxon>Basidiomycota</taxon>
        <taxon>Agaricomycotina</taxon>
        <taxon>Tremellomycetes</taxon>
        <taxon>Trichosporonales</taxon>
        <taxon>Trichosporonaceae</taxon>
        <taxon>Cutaneotrichosporon</taxon>
    </lineage>
</organism>
<sequence>MADFDFDLTSAPVLLIIFLTVVLAASLVFSKSTKQPVAVPVAVPAKSTQSTPVAEPAVPVKAQASGAQPRPELVSRDSRGSGRGFQRTKKLD</sequence>
<evidence type="ECO:0000256" key="1">
    <source>
        <dbReference type="SAM" id="MobiDB-lite"/>
    </source>
</evidence>
<dbReference type="GeneID" id="85494875"/>
<gene>
    <name evidence="2" type="ORF">CcaverHIS019_0310750</name>
</gene>
<feature type="region of interest" description="Disordered" evidence="1">
    <location>
        <begin position="43"/>
        <end position="92"/>
    </location>
</feature>